<keyword evidence="3" id="KW-0804">Transcription</keyword>
<dbReference type="PANTHER" id="PTHR43537:SF49">
    <property type="entry name" value="TRANSCRIPTIONAL REGULATORY PROTEIN"/>
    <property type="match status" value="1"/>
</dbReference>
<dbReference type="InterPro" id="IPR008920">
    <property type="entry name" value="TF_FadR/GntR_C"/>
</dbReference>
<dbReference type="InterPro" id="IPR011711">
    <property type="entry name" value="GntR_C"/>
</dbReference>
<evidence type="ECO:0000256" key="2">
    <source>
        <dbReference type="ARBA" id="ARBA00023125"/>
    </source>
</evidence>
<name>Q2KWU1_BORA1</name>
<sequence>MHKMLGLALAGSTHMPKVAATQPSLADRIVRDIQSGAFSPGAWLKQIDLQERYSAKRLDVRRALDHLAGKRVLTHIPNRGYHVYHLNPDLQKQVRETRVILEAGAVPDLLSRTTPAKVQALRVLAERFANMIDDGTLMEQYEVNLAFHAALYDMCANRELVALIHEMRGRSPSAPSAEWVTRSRIEQSAREHFDIVAAVEARDVTGLQQIIREHILQDFS</sequence>
<dbReference type="eggNOG" id="COG1802">
    <property type="taxonomic scope" value="Bacteria"/>
</dbReference>
<keyword evidence="2" id="KW-0238">DNA-binding</keyword>
<dbReference type="AlphaFoldDB" id="Q2KWU1"/>
<dbReference type="STRING" id="360910.BAV2611"/>
<dbReference type="Gene3D" id="1.10.10.10">
    <property type="entry name" value="Winged helix-like DNA-binding domain superfamily/Winged helix DNA-binding domain"/>
    <property type="match status" value="1"/>
</dbReference>
<evidence type="ECO:0000256" key="1">
    <source>
        <dbReference type="ARBA" id="ARBA00023015"/>
    </source>
</evidence>
<dbReference type="Gene3D" id="1.20.120.530">
    <property type="entry name" value="GntR ligand-binding domain-like"/>
    <property type="match status" value="1"/>
</dbReference>
<evidence type="ECO:0000256" key="3">
    <source>
        <dbReference type="ARBA" id="ARBA00023163"/>
    </source>
</evidence>
<dbReference type="Pfam" id="PF07729">
    <property type="entry name" value="FCD"/>
    <property type="match status" value="1"/>
</dbReference>
<dbReference type="InterPro" id="IPR036390">
    <property type="entry name" value="WH_DNA-bd_sf"/>
</dbReference>
<dbReference type="InterPro" id="IPR000524">
    <property type="entry name" value="Tscrpt_reg_HTH_GntR"/>
</dbReference>
<dbReference type="Pfam" id="PF00392">
    <property type="entry name" value="GntR"/>
    <property type="match status" value="1"/>
</dbReference>
<dbReference type="GO" id="GO:0003700">
    <property type="term" value="F:DNA-binding transcription factor activity"/>
    <property type="evidence" value="ECO:0007669"/>
    <property type="project" value="InterPro"/>
</dbReference>
<dbReference type="HOGENOM" id="CLU_017584_5_5_4"/>
<keyword evidence="1" id="KW-0805">Transcription regulation</keyword>
<dbReference type="EMBL" id="AM167904">
    <property type="protein sequence ID" value="CAJ50223.1"/>
    <property type="molecule type" value="Genomic_DNA"/>
</dbReference>
<dbReference type="KEGG" id="bav:BAV2611"/>
<dbReference type="SMART" id="SM00345">
    <property type="entry name" value="HTH_GNTR"/>
    <property type="match status" value="1"/>
</dbReference>
<dbReference type="PROSITE" id="PS50949">
    <property type="entry name" value="HTH_GNTR"/>
    <property type="match status" value="1"/>
</dbReference>
<dbReference type="GO" id="GO:0003677">
    <property type="term" value="F:DNA binding"/>
    <property type="evidence" value="ECO:0007669"/>
    <property type="project" value="UniProtKB-KW"/>
</dbReference>
<organism evidence="5 6">
    <name type="scientific">Bordetella avium (strain 197N)</name>
    <dbReference type="NCBI Taxonomy" id="360910"/>
    <lineage>
        <taxon>Bacteria</taxon>
        <taxon>Pseudomonadati</taxon>
        <taxon>Pseudomonadota</taxon>
        <taxon>Betaproteobacteria</taxon>
        <taxon>Burkholderiales</taxon>
        <taxon>Alcaligenaceae</taxon>
        <taxon>Bordetella</taxon>
    </lineage>
</organism>
<dbReference type="Proteomes" id="UP000001977">
    <property type="component" value="Chromosome"/>
</dbReference>
<dbReference type="SMART" id="SM00895">
    <property type="entry name" value="FCD"/>
    <property type="match status" value="1"/>
</dbReference>
<evidence type="ECO:0000313" key="6">
    <source>
        <dbReference type="Proteomes" id="UP000001977"/>
    </source>
</evidence>
<proteinExistence type="predicted"/>
<feature type="domain" description="HTH gntR-type" evidence="4">
    <location>
        <begin position="19"/>
        <end position="86"/>
    </location>
</feature>
<dbReference type="SUPFAM" id="SSF48008">
    <property type="entry name" value="GntR ligand-binding domain-like"/>
    <property type="match status" value="1"/>
</dbReference>
<evidence type="ECO:0000259" key="4">
    <source>
        <dbReference type="PROSITE" id="PS50949"/>
    </source>
</evidence>
<accession>Q2KWU1</accession>
<dbReference type="SUPFAM" id="SSF46785">
    <property type="entry name" value="Winged helix' DNA-binding domain"/>
    <property type="match status" value="1"/>
</dbReference>
<evidence type="ECO:0000313" key="5">
    <source>
        <dbReference type="EMBL" id="CAJ50223.1"/>
    </source>
</evidence>
<protein>
    <submittedName>
        <fullName evidence="5">GntR-family transcriptional regulator</fullName>
    </submittedName>
</protein>
<dbReference type="InterPro" id="IPR036388">
    <property type="entry name" value="WH-like_DNA-bd_sf"/>
</dbReference>
<keyword evidence="6" id="KW-1185">Reference proteome</keyword>
<dbReference type="PANTHER" id="PTHR43537">
    <property type="entry name" value="TRANSCRIPTIONAL REGULATOR, GNTR FAMILY"/>
    <property type="match status" value="1"/>
</dbReference>
<reference evidence="5 6" key="1">
    <citation type="journal article" date="2006" name="J. Bacteriol.">
        <title>Comparison of the genome sequence of the poultry pathogen Bordetella avium with those of B. bronchiseptica, B. pertussis, and B. parapertussis reveals extensive diversity in surface structures associated with host interaction.</title>
        <authorList>
            <person name="Sebaihia M."/>
            <person name="Preston A."/>
            <person name="Maskell D.J."/>
            <person name="Kuzmiak H."/>
            <person name="Connell T.D."/>
            <person name="King N.D."/>
            <person name="Orndorff P.E."/>
            <person name="Miyamoto D.M."/>
            <person name="Thomson N.R."/>
            <person name="Harris D."/>
            <person name="Goble A."/>
            <person name="Lord A."/>
            <person name="Murphy L."/>
            <person name="Quail M.A."/>
            <person name="Rutter S."/>
            <person name="Squares R."/>
            <person name="Squares S."/>
            <person name="Woodward J."/>
            <person name="Parkhill J."/>
            <person name="Temple L.M."/>
        </authorList>
    </citation>
    <scope>NUCLEOTIDE SEQUENCE [LARGE SCALE GENOMIC DNA]</scope>
    <source>
        <strain evidence="5 6">197N</strain>
    </source>
</reference>
<gene>
    <name evidence="5" type="ordered locus">BAV2611</name>
</gene>